<keyword evidence="1" id="KW-0732">Signal</keyword>
<gene>
    <name evidence="2" type="ORF">LMG23994_06523</name>
</gene>
<dbReference type="RefSeq" id="WP_224010117.1">
    <property type="nucleotide sequence ID" value="NZ_CAJZAF010000057.1"/>
</dbReference>
<dbReference type="EMBL" id="CAJZAF010000057">
    <property type="protein sequence ID" value="CAG9187042.1"/>
    <property type="molecule type" value="Genomic_DNA"/>
</dbReference>
<reference evidence="2 3" key="1">
    <citation type="submission" date="2021-08" db="EMBL/GenBank/DDBJ databases">
        <authorList>
            <person name="Peeters C."/>
        </authorList>
    </citation>
    <scope>NUCLEOTIDE SEQUENCE [LARGE SCALE GENOMIC DNA]</scope>
    <source>
        <strain evidence="2 3">LMG 23994</strain>
    </source>
</reference>
<name>A0ABN7ZT03_9BURK</name>
<comment type="caution">
    <text evidence="2">The sequence shown here is derived from an EMBL/GenBank/DDBJ whole genome shotgun (WGS) entry which is preliminary data.</text>
</comment>
<dbReference type="Proteomes" id="UP000701702">
    <property type="component" value="Unassembled WGS sequence"/>
</dbReference>
<sequence>MSVSRFAKLMVMLCGIAGTPALAVSFVIVNGKLVKTDLTTPSNPTDRAECEVYRTESAVVVQALNDAHNTCLNRNYGATPGHRCSFMTCEQLHVARETAQHDSSEGYRACLHKMRWKNQQATREIVSNDEQKMADGPRAAVQQLIQDAMTDAFAKTFGLPSDLVKDSVSYAQKTAELAGMTSTILTRCDRTAKTSEDRHLCAQTVRQSLNDLSLHVPLDWPRDPAVALIQRAMLEKLVEIQDDALRQLDGATKDMQRVSAAPPRTPAGCAKLDSLDRTDFANDHPDEFEALVARCDSK</sequence>
<evidence type="ECO:0000313" key="3">
    <source>
        <dbReference type="Proteomes" id="UP000701702"/>
    </source>
</evidence>
<feature type="signal peptide" evidence="1">
    <location>
        <begin position="1"/>
        <end position="23"/>
    </location>
</feature>
<evidence type="ECO:0000256" key="1">
    <source>
        <dbReference type="SAM" id="SignalP"/>
    </source>
</evidence>
<keyword evidence="3" id="KW-1185">Reference proteome</keyword>
<protein>
    <recommendedName>
        <fullName evidence="4">Secreted protein</fullName>
    </recommendedName>
</protein>
<evidence type="ECO:0000313" key="2">
    <source>
        <dbReference type="EMBL" id="CAG9187042.1"/>
    </source>
</evidence>
<proteinExistence type="predicted"/>
<organism evidence="2 3">
    <name type="scientific">Cupriavidus pinatubonensis</name>
    <dbReference type="NCBI Taxonomy" id="248026"/>
    <lineage>
        <taxon>Bacteria</taxon>
        <taxon>Pseudomonadati</taxon>
        <taxon>Pseudomonadota</taxon>
        <taxon>Betaproteobacteria</taxon>
        <taxon>Burkholderiales</taxon>
        <taxon>Burkholderiaceae</taxon>
        <taxon>Cupriavidus</taxon>
    </lineage>
</organism>
<accession>A0ABN7ZT03</accession>
<evidence type="ECO:0008006" key="4">
    <source>
        <dbReference type="Google" id="ProtNLM"/>
    </source>
</evidence>
<feature type="chain" id="PRO_5045862505" description="Secreted protein" evidence="1">
    <location>
        <begin position="24"/>
        <end position="298"/>
    </location>
</feature>